<dbReference type="AlphaFoldDB" id="J0QYF5"/>
<dbReference type="OrthoDB" id="1432662at2"/>
<sequence length="62" mass="7554">MQRFTKDREDDIKYTSNTSEKERVWNLIKKIQFCMFTTKHGESIHALPKAAHIDEDSWRFFF</sequence>
<organism evidence="1 2">
    <name type="scientific">Bartonella tamiae Th239</name>
    <dbReference type="NCBI Taxonomy" id="1094558"/>
    <lineage>
        <taxon>Bacteria</taxon>
        <taxon>Pseudomonadati</taxon>
        <taxon>Pseudomonadota</taxon>
        <taxon>Alphaproteobacteria</taxon>
        <taxon>Hyphomicrobiales</taxon>
        <taxon>Bartonellaceae</taxon>
        <taxon>Bartonella</taxon>
    </lineage>
</organism>
<dbReference type="EMBL" id="AIMB01000003">
    <property type="protein sequence ID" value="EJF91146.1"/>
    <property type="molecule type" value="Genomic_DNA"/>
</dbReference>
<keyword evidence="2" id="KW-1185">Reference proteome</keyword>
<comment type="caution">
    <text evidence="1">The sequence shown here is derived from an EMBL/GenBank/DDBJ whole genome shotgun (WGS) entry which is preliminary data.</text>
</comment>
<name>J0QYF5_9HYPH</name>
<proteinExistence type="predicted"/>
<evidence type="ECO:0000313" key="2">
    <source>
        <dbReference type="Proteomes" id="UP000008952"/>
    </source>
</evidence>
<dbReference type="Gene3D" id="2.30.110.10">
    <property type="entry name" value="Electron Transport, Fmn-binding Protein, Chain A"/>
    <property type="match status" value="1"/>
</dbReference>
<dbReference type="Proteomes" id="UP000008952">
    <property type="component" value="Unassembled WGS sequence"/>
</dbReference>
<dbReference type="PATRIC" id="fig|1094558.3.peg.527"/>
<accession>J0QYF5</accession>
<protein>
    <submittedName>
        <fullName evidence="1">Uncharacterized protein</fullName>
    </submittedName>
</protein>
<gene>
    <name evidence="1" type="ORF">ME5_00478</name>
</gene>
<evidence type="ECO:0000313" key="1">
    <source>
        <dbReference type="EMBL" id="EJF91146.1"/>
    </source>
</evidence>
<dbReference type="InterPro" id="IPR012349">
    <property type="entry name" value="Split_barrel_FMN-bd"/>
</dbReference>
<dbReference type="RefSeq" id="WP_008038073.1">
    <property type="nucleotide sequence ID" value="NZ_JH725147.1"/>
</dbReference>
<dbReference type="HOGENOM" id="CLU_2894915_0_0_5"/>
<reference evidence="1 2" key="1">
    <citation type="submission" date="2012-03" db="EMBL/GenBank/DDBJ databases">
        <title>The Genome Sequence of Bartonella tamiae Th239.</title>
        <authorList>
            <consortium name="The Broad Institute Genome Sequencing Platform"/>
            <consortium name="The Broad Institute Genome Sequencing Center for Infectious Disease"/>
            <person name="Feldgarden M."/>
            <person name="Kirby J."/>
            <person name="Kosoy M."/>
            <person name="Birtles R."/>
            <person name="Probert W.S."/>
            <person name="Chiaraviglio L."/>
            <person name="Young S.K."/>
            <person name="Zeng Q."/>
            <person name="Gargeya S."/>
            <person name="Fitzgerald M."/>
            <person name="Haas B."/>
            <person name="Abouelleil A."/>
            <person name="Alvarado L."/>
            <person name="Arachchi H.M."/>
            <person name="Berlin A."/>
            <person name="Chapman S.B."/>
            <person name="Gearin G."/>
            <person name="Goldberg J."/>
            <person name="Griggs A."/>
            <person name="Gujja S."/>
            <person name="Hansen M."/>
            <person name="Heiman D."/>
            <person name="Howarth C."/>
            <person name="Larimer J."/>
            <person name="Lui A."/>
            <person name="MacDonald P.J.P."/>
            <person name="McCowen C."/>
            <person name="Montmayeur A."/>
            <person name="Murphy C."/>
            <person name="Neiman D."/>
            <person name="Pearson M."/>
            <person name="Priest M."/>
            <person name="Roberts A."/>
            <person name="Saif S."/>
            <person name="Shea T."/>
            <person name="Sisk P."/>
            <person name="Stolte C."/>
            <person name="Sykes S."/>
            <person name="Wortman J."/>
            <person name="Nusbaum C."/>
            <person name="Birren B."/>
        </authorList>
    </citation>
    <scope>NUCLEOTIDE SEQUENCE [LARGE SCALE GENOMIC DNA]</scope>
    <source>
        <strain evidence="1 2">Th239</strain>
    </source>
</reference>